<feature type="region of interest" description="Disordered" evidence="1">
    <location>
        <begin position="186"/>
        <end position="241"/>
    </location>
</feature>
<dbReference type="PANTHER" id="PTHR33026">
    <property type="entry name" value="OS06G0360600 PROTEIN"/>
    <property type="match status" value="1"/>
</dbReference>
<organism evidence="3 4">
    <name type="scientific">Lolium multiflorum</name>
    <name type="common">Italian ryegrass</name>
    <name type="synonym">Lolium perenne subsp. multiflorum</name>
    <dbReference type="NCBI Taxonomy" id="4521"/>
    <lineage>
        <taxon>Eukaryota</taxon>
        <taxon>Viridiplantae</taxon>
        <taxon>Streptophyta</taxon>
        <taxon>Embryophyta</taxon>
        <taxon>Tracheophyta</taxon>
        <taxon>Spermatophyta</taxon>
        <taxon>Magnoliopsida</taxon>
        <taxon>Liliopsida</taxon>
        <taxon>Poales</taxon>
        <taxon>Poaceae</taxon>
        <taxon>BOP clade</taxon>
        <taxon>Pooideae</taxon>
        <taxon>Poodae</taxon>
        <taxon>Poeae</taxon>
        <taxon>Poeae Chloroplast Group 2 (Poeae type)</taxon>
        <taxon>Loliodinae</taxon>
        <taxon>Loliinae</taxon>
        <taxon>Lolium</taxon>
    </lineage>
</organism>
<evidence type="ECO:0000313" key="3">
    <source>
        <dbReference type="EMBL" id="KAK1693436.1"/>
    </source>
</evidence>
<reference evidence="3" key="1">
    <citation type="submission" date="2023-07" db="EMBL/GenBank/DDBJ databases">
        <title>A chromosome-level genome assembly of Lolium multiflorum.</title>
        <authorList>
            <person name="Chen Y."/>
            <person name="Copetti D."/>
            <person name="Kolliker R."/>
            <person name="Studer B."/>
        </authorList>
    </citation>
    <scope>NUCLEOTIDE SEQUENCE</scope>
    <source>
        <strain evidence="3">02402/16</strain>
        <tissue evidence="3">Leaf</tissue>
    </source>
</reference>
<feature type="compositionally biased region" description="Low complexity" evidence="1">
    <location>
        <begin position="222"/>
        <end position="232"/>
    </location>
</feature>
<accession>A0AAD8X1U7</accession>
<evidence type="ECO:0000259" key="2">
    <source>
        <dbReference type="Pfam" id="PF04195"/>
    </source>
</evidence>
<gene>
    <name evidence="3" type="ORF">QYE76_010133</name>
</gene>
<keyword evidence="4" id="KW-1185">Reference proteome</keyword>
<proteinExistence type="predicted"/>
<dbReference type="Proteomes" id="UP001231189">
    <property type="component" value="Unassembled WGS sequence"/>
</dbReference>
<evidence type="ECO:0000256" key="1">
    <source>
        <dbReference type="SAM" id="MobiDB-lite"/>
    </source>
</evidence>
<dbReference type="AlphaFoldDB" id="A0AAD8X1U7"/>
<dbReference type="PANTHER" id="PTHR33026:SF7">
    <property type="entry name" value="OS03G0100275 PROTEIN"/>
    <property type="match status" value="1"/>
</dbReference>
<evidence type="ECO:0000313" key="4">
    <source>
        <dbReference type="Proteomes" id="UP001231189"/>
    </source>
</evidence>
<name>A0AAD8X1U7_LOLMU</name>
<comment type="caution">
    <text evidence="3">The sequence shown here is derived from an EMBL/GenBank/DDBJ whole genome shotgun (WGS) entry which is preliminary data.</text>
</comment>
<feature type="region of interest" description="Disordered" evidence="1">
    <location>
        <begin position="144"/>
        <end position="173"/>
    </location>
</feature>
<protein>
    <recommendedName>
        <fullName evidence="2">Transposase (putative) gypsy type domain-containing protein</fullName>
    </recommendedName>
</protein>
<dbReference type="Pfam" id="PF04195">
    <property type="entry name" value="Transposase_28"/>
    <property type="match status" value="1"/>
</dbReference>
<sequence length="389" mass="43115">MAAVDLGAAEWERSKISTQDINMLKKLGISKKPKALCFPSEESYPTPPMGYRVIFVDHLIRGLSAPIHPFLRGLLFIYGLQLHHLTPNSILHISIFITLCEAFLGVQPNWALWKRIFFCRRNGSPNVAYNIGGIVLHCVGTISSSSPPKGKRKRNDVEDSGTSKAEEVDPSRQKATYDPYLASLVSSDDEEEVPTRDVAPRTSASHTLLVSETLIEGEESSPPQQNVVTTTPPSSPLAPSPKRTRVEMIIEPAPQLGSSSHSLLDDPMIKELVRIGSQFIGYREYASRTEGQTSQDFDLENPTNDPLLDALSYLEFHGQEIREGVVNADAGLSKLFPYFFPKKEEPKTFLALAKDFNPPEDLGLKMRQENMKVAIENTIALVTNKLLTG</sequence>
<dbReference type="EMBL" id="JAUUTY010000001">
    <property type="protein sequence ID" value="KAK1693436.1"/>
    <property type="molecule type" value="Genomic_DNA"/>
</dbReference>
<dbReference type="InterPro" id="IPR007321">
    <property type="entry name" value="Transposase_28"/>
</dbReference>
<feature type="domain" description="Transposase (putative) gypsy type" evidence="2">
    <location>
        <begin position="53"/>
        <end position="119"/>
    </location>
</feature>